<comment type="caution">
    <text evidence="8">The sequence shown here is derived from an EMBL/GenBank/DDBJ whole genome shotgun (WGS) entry which is preliminary data.</text>
</comment>
<organism evidence="8 9">
    <name type="scientific">Candidatus Gallipaludibacter merdavium</name>
    <dbReference type="NCBI Taxonomy" id="2840839"/>
    <lineage>
        <taxon>Bacteria</taxon>
        <taxon>Pseudomonadati</taxon>
        <taxon>Bacteroidota</taxon>
        <taxon>Bacteroidia</taxon>
        <taxon>Bacteroidales</taxon>
        <taxon>Candidatus Gallipaludibacter</taxon>
    </lineage>
</organism>
<keyword evidence="5" id="KW-0998">Cell outer membrane</keyword>
<dbReference type="AlphaFoldDB" id="A0A9D9HT63"/>
<dbReference type="Proteomes" id="UP000823641">
    <property type="component" value="Unassembled WGS sequence"/>
</dbReference>
<comment type="similarity">
    <text evidence="2">Belongs to the SusD family.</text>
</comment>
<evidence type="ECO:0000256" key="3">
    <source>
        <dbReference type="ARBA" id="ARBA00022729"/>
    </source>
</evidence>
<evidence type="ECO:0000259" key="6">
    <source>
        <dbReference type="Pfam" id="PF07980"/>
    </source>
</evidence>
<evidence type="ECO:0000256" key="1">
    <source>
        <dbReference type="ARBA" id="ARBA00004442"/>
    </source>
</evidence>
<evidence type="ECO:0000256" key="5">
    <source>
        <dbReference type="ARBA" id="ARBA00023237"/>
    </source>
</evidence>
<evidence type="ECO:0000259" key="7">
    <source>
        <dbReference type="Pfam" id="PF14322"/>
    </source>
</evidence>
<evidence type="ECO:0000313" key="8">
    <source>
        <dbReference type="EMBL" id="MBO8459477.1"/>
    </source>
</evidence>
<dbReference type="InterPro" id="IPR012944">
    <property type="entry name" value="SusD_RagB_dom"/>
</dbReference>
<gene>
    <name evidence="8" type="ORF">IAA73_03985</name>
</gene>
<proteinExistence type="inferred from homology"/>
<sequence>MKKILKYTFAGLMGCTALTSCLDSSLETSPTDSMSGTTLLANANSALIPLNGIYRSMYASWSPAANEHQSFGINSYALMADVMGDDMIMDAMGSGWFWYDCIYNVKSRYTSTAWRSYDIWNCYYTWISNANYILAAEETMSGASADVNYVIGQAYAIRAYSYFMLAQNFARTYKGHESDPCCPIYTEPTVAGTEGQPRSTVQQVYDLVTSDIQKAVEKLSAAPAQTHKTHIDASVAYGIQARIALTMEDWNLAKTAAHNAIEASGCTVLPAETIKGLNDATLSNVMWGAPIQNDQTSGYASFFAHMDPNVAYANSARKQINKDLYDNIMLPTDERKCWWDPTDTNSERGAEAGYQQVKFSFSDYTVWMGDYVWMRVEEMYLTAAEAECMLGEEDAAKQDLYAVMSQRVEGYSTTKTGTALGKTSSDRTGSLREEIIDQRRIELWGEYGRIWDLRRLRQGFRRTAAQGWPAAALLNNRPTDDPECYMWVLTIPQTEFDGNVNMDLSQDQNPIDDYK</sequence>
<dbReference type="InterPro" id="IPR033985">
    <property type="entry name" value="SusD-like_N"/>
</dbReference>
<protein>
    <submittedName>
        <fullName evidence="8">RagB/SusD family nutrient uptake outer membrane protein</fullName>
    </submittedName>
</protein>
<evidence type="ECO:0000256" key="2">
    <source>
        <dbReference type="ARBA" id="ARBA00006275"/>
    </source>
</evidence>
<feature type="domain" description="SusD-like N-terminal" evidence="7">
    <location>
        <begin position="104"/>
        <end position="245"/>
    </location>
</feature>
<name>A0A9D9HT63_9BACT</name>
<reference evidence="8" key="1">
    <citation type="submission" date="2020-10" db="EMBL/GenBank/DDBJ databases">
        <authorList>
            <person name="Gilroy R."/>
        </authorList>
    </citation>
    <scope>NUCLEOTIDE SEQUENCE</scope>
    <source>
        <strain evidence="8">G3-3990</strain>
    </source>
</reference>
<keyword evidence="3" id="KW-0732">Signal</keyword>
<feature type="domain" description="RagB/SusD" evidence="6">
    <location>
        <begin position="324"/>
        <end position="502"/>
    </location>
</feature>
<keyword evidence="4" id="KW-0472">Membrane</keyword>
<reference evidence="8" key="2">
    <citation type="journal article" date="2021" name="PeerJ">
        <title>Extensive microbial diversity within the chicken gut microbiome revealed by metagenomics and culture.</title>
        <authorList>
            <person name="Gilroy R."/>
            <person name="Ravi A."/>
            <person name="Getino M."/>
            <person name="Pursley I."/>
            <person name="Horton D.L."/>
            <person name="Alikhan N.F."/>
            <person name="Baker D."/>
            <person name="Gharbi K."/>
            <person name="Hall N."/>
            <person name="Watson M."/>
            <person name="Adriaenssens E.M."/>
            <person name="Foster-Nyarko E."/>
            <person name="Jarju S."/>
            <person name="Secka A."/>
            <person name="Antonio M."/>
            <person name="Oren A."/>
            <person name="Chaudhuri R.R."/>
            <person name="La Ragione R."/>
            <person name="Hildebrand F."/>
            <person name="Pallen M.J."/>
        </authorList>
    </citation>
    <scope>NUCLEOTIDE SEQUENCE</scope>
    <source>
        <strain evidence="8">G3-3990</strain>
    </source>
</reference>
<evidence type="ECO:0000313" key="9">
    <source>
        <dbReference type="Proteomes" id="UP000823641"/>
    </source>
</evidence>
<dbReference type="CDD" id="cd08977">
    <property type="entry name" value="SusD"/>
    <property type="match status" value="1"/>
</dbReference>
<accession>A0A9D9HT63</accession>
<evidence type="ECO:0000256" key="4">
    <source>
        <dbReference type="ARBA" id="ARBA00023136"/>
    </source>
</evidence>
<dbReference type="Pfam" id="PF07980">
    <property type="entry name" value="SusD_RagB"/>
    <property type="match status" value="1"/>
</dbReference>
<dbReference type="SUPFAM" id="SSF48452">
    <property type="entry name" value="TPR-like"/>
    <property type="match status" value="1"/>
</dbReference>
<dbReference type="InterPro" id="IPR011990">
    <property type="entry name" value="TPR-like_helical_dom_sf"/>
</dbReference>
<dbReference type="PROSITE" id="PS51257">
    <property type="entry name" value="PROKAR_LIPOPROTEIN"/>
    <property type="match status" value="1"/>
</dbReference>
<dbReference type="Pfam" id="PF14322">
    <property type="entry name" value="SusD-like_3"/>
    <property type="match status" value="1"/>
</dbReference>
<dbReference type="GO" id="GO:0009279">
    <property type="term" value="C:cell outer membrane"/>
    <property type="evidence" value="ECO:0007669"/>
    <property type="project" value="UniProtKB-SubCell"/>
</dbReference>
<comment type="subcellular location">
    <subcellularLocation>
        <location evidence="1">Cell outer membrane</location>
    </subcellularLocation>
</comment>
<dbReference type="Gene3D" id="1.25.40.390">
    <property type="match status" value="1"/>
</dbReference>
<dbReference type="EMBL" id="JADIMG010000041">
    <property type="protein sequence ID" value="MBO8459477.1"/>
    <property type="molecule type" value="Genomic_DNA"/>
</dbReference>